<reference evidence="2" key="2">
    <citation type="submission" date="2023-02" db="EMBL/GenBank/DDBJ databases">
        <authorList>
            <consortium name="DOE Joint Genome Institute"/>
            <person name="Mondo S.J."/>
            <person name="Chang Y."/>
            <person name="Wang Y."/>
            <person name="Ahrendt S."/>
            <person name="Andreopoulos W."/>
            <person name="Barry K."/>
            <person name="Beard J."/>
            <person name="Benny G.L."/>
            <person name="Blankenship S."/>
            <person name="Bonito G."/>
            <person name="Cuomo C."/>
            <person name="Desiro A."/>
            <person name="Gervers K.A."/>
            <person name="Hundley H."/>
            <person name="Kuo A."/>
            <person name="LaButti K."/>
            <person name="Lang B.F."/>
            <person name="Lipzen A."/>
            <person name="O'Donnell K."/>
            <person name="Pangilinan J."/>
            <person name="Reynolds N."/>
            <person name="Sandor L."/>
            <person name="Smith M.W."/>
            <person name="Tsang A."/>
            <person name="Grigoriev I.V."/>
            <person name="Stajich J.E."/>
            <person name="Spatafora J.W."/>
        </authorList>
    </citation>
    <scope>NUCLEOTIDE SEQUENCE</scope>
    <source>
        <strain evidence="2">RSA 2281</strain>
    </source>
</reference>
<proteinExistence type="predicted"/>
<dbReference type="PANTHER" id="PTHR33112">
    <property type="entry name" value="DOMAIN PROTEIN, PUTATIVE-RELATED"/>
    <property type="match status" value="1"/>
</dbReference>
<sequence length="325" mass="38826">MYITYETAQYSNNESGKHIKRLNPLIATPSDLPKPDFMPAKLVRISDMKVVDGLQVNEGYCALSYSWSQSGDIVLDEITGKYKRIDEGKHKVISYDNDIFPGMIIPEYKMPDFHINKFLIIGSRQTKIYEVFKIMEYYNYYFTTVKYVKFEDIIQQICQQFNIKYIWYDQLCINQDYKEEKHHEIRNMHHIYENAYCAVALVPDYTRQEDLSSREQQYFKRLWTLEEAVKSKRLLFVGRDEHGWADKVCYEMHQLTNSPKLSVSQILYHAHQRRSTKDHDRVFALIHLFPEFIDKIKIDYDQPFEDLMIQFYGLLAKKDISIFVF</sequence>
<dbReference type="EMBL" id="JAIXMP010000006">
    <property type="protein sequence ID" value="KAI9271955.1"/>
    <property type="molecule type" value="Genomic_DNA"/>
</dbReference>
<dbReference type="Proteomes" id="UP001209540">
    <property type="component" value="Unassembled WGS sequence"/>
</dbReference>
<organism evidence="2 3">
    <name type="scientific">Phascolomyces articulosus</name>
    <dbReference type="NCBI Taxonomy" id="60185"/>
    <lineage>
        <taxon>Eukaryota</taxon>
        <taxon>Fungi</taxon>
        <taxon>Fungi incertae sedis</taxon>
        <taxon>Mucoromycota</taxon>
        <taxon>Mucoromycotina</taxon>
        <taxon>Mucoromycetes</taxon>
        <taxon>Mucorales</taxon>
        <taxon>Lichtheimiaceae</taxon>
        <taxon>Phascolomyces</taxon>
    </lineage>
</organism>
<comment type="caution">
    <text evidence="2">The sequence shown here is derived from an EMBL/GenBank/DDBJ whole genome shotgun (WGS) entry which is preliminary data.</text>
</comment>
<name>A0AAD5KHT0_9FUNG</name>
<dbReference type="PANTHER" id="PTHR33112:SF16">
    <property type="entry name" value="HETEROKARYON INCOMPATIBILITY DOMAIN-CONTAINING PROTEIN"/>
    <property type="match status" value="1"/>
</dbReference>
<dbReference type="AlphaFoldDB" id="A0AAD5KHT0"/>
<reference evidence="2" key="1">
    <citation type="journal article" date="2022" name="IScience">
        <title>Evolution of zygomycete secretomes and the origins of terrestrial fungal ecologies.</title>
        <authorList>
            <person name="Chang Y."/>
            <person name="Wang Y."/>
            <person name="Mondo S."/>
            <person name="Ahrendt S."/>
            <person name="Andreopoulos W."/>
            <person name="Barry K."/>
            <person name="Beard J."/>
            <person name="Benny G.L."/>
            <person name="Blankenship S."/>
            <person name="Bonito G."/>
            <person name="Cuomo C."/>
            <person name="Desiro A."/>
            <person name="Gervers K.A."/>
            <person name="Hundley H."/>
            <person name="Kuo A."/>
            <person name="LaButti K."/>
            <person name="Lang B.F."/>
            <person name="Lipzen A."/>
            <person name="O'Donnell K."/>
            <person name="Pangilinan J."/>
            <person name="Reynolds N."/>
            <person name="Sandor L."/>
            <person name="Smith M.E."/>
            <person name="Tsang A."/>
            <person name="Grigoriev I.V."/>
            <person name="Stajich J.E."/>
            <person name="Spatafora J.W."/>
        </authorList>
    </citation>
    <scope>NUCLEOTIDE SEQUENCE</scope>
    <source>
        <strain evidence="2">RSA 2281</strain>
    </source>
</reference>
<keyword evidence="3" id="KW-1185">Reference proteome</keyword>
<dbReference type="Pfam" id="PF06985">
    <property type="entry name" value="HET"/>
    <property type="match status" value="1"/>
</dbReference>
<evidence type="ECO:0000259" key="1">
    <source>
        <dbReference type="Pfam" id="PF06985"/>
    </source>
</evidence>
<evidence type="ECO:0000313" key="3">
    <source>
        <dbReference type="Proteomes" id="UP001209540"/>
    </source>
</evidence>
<feature type="domain" description="Heterokaryon incompatibility" evidence="1">
    <location>
        <begin position="150"/>
        <end position="208"/>
    </location>
</feature>
<accession>A0AAD5KHT0</accession>
<evidence type="ECO:0000313" key="2">
    <source>
        <dbReference type="EMBL" id="KAI9271955.1"/>
    </source>
</evidence>
<protein>
    <recommendedName>
        <fullName evidence="1">Heterokaryon incompatibility domain-containing protein</fullName>
    </recommendedName>
</protein>
<dbReference type="InterPro" id="IPR010730">
    <property type="entry name" value="HET"/>
</dbReference>
<gene>
    <name evidence="2" type="ORF">BDA99DRAFT_534424</name>
</gene>